<dbReference type="OrthoDB" id="8670144at2"/>
<dbReference type="InterPro" id="IPR039426">
    <property type="entry name" value="TonB-dep_rcpt-like"/>
</dbReference>
<dbReference type="InterPro" id="IPR011662">
    <property type="entry name" value="Secretin/TonB_short_N"/>
</dbReference>
<dbReference type="InterPro" id="IPR037066">
    <property type="entry name" value="Plug_dom_sf"/>
</dbReference>
<evidence type="ECO:0000256" key="9">
    <source>
        <dbReference type="ARBA" id="ARBA00023136"/>
    </source>
</evidence>
<keyword evidence="3 12" id="KW-0813">Transport</keyword>
<keyword evidence="17" id="KW-1185">Reference proteome</keyword>
<dbReference type="PANTHER" id="PTHR30069:SF42">
    <property type="entry name" value="FERRIC AEROBACTIN RECEPTOR"/>
    <property type="match status" value="1"/>
</dbReference>
<keyword evidence="8 13" id="KW-0798">TonB box</keyword>
<evidence type="ECO:0000256" key="11">
    <source>
        <dbReference type="ARBA" id="ARBA00023237"/>
    </source>
</evidence>
<dbReference type="KEGG" id="plue:EWM63_01020"/>
<dbReference type="InterPro" id="IPR010105">
    <property type="entry name" value="TonB_sidphr_rcpt"/>
</dbReference>
<dbReference type="PROSITE" id="PS51318">
    <property type="entry name" value="TAT"/>
    <property type="match status" value="1"/>
</dbReference>
<dbReference type="Pfam" id="PF07715">
    <property type="entry name" value="Plug"/>
    <property type="match status" value="1"/>
</dbReference>
<evidence type="ECO:0000256" key="14">
    <source>
        <dbReference type="SAM" id="MobiDB-lite"/>
    </source>
</evidence>
<dbReference type="InterPro" id="IPR012910">
    <property type="entry name" value="Plug_dom"/>
</dbReference>
<sequence>MNFQQDLQDQQQERAHAGTAHQPGMLRSPGAGVLRRSPLSLAIGYAAAMLSAASLVPAAQAQPAPGTAAATYRDIAAGPLGQVLSRFAADAGVALSFDSRLLEGKTSPGLRGSFSVSDGFTRLLQGSGLQVRRLSSGGYVLEAGAPAGNAIPRADIAVTELPTVEITAQRTNSELVRPTRQSTLIGRDEFVELRQASDSLATVLSKAVPGMADSSRTITDYGQTLRGRNALVLVDGIPLNTNRDSARNMATLNLASIESVEVLRGSSAIYGAGASGGIIAITTRPAGGAPHAETTVSLRSSLSQPRADSLGGEISHYLSGSAGAVDYAVNVGLQHIGASYDGKGRRIAPEPSQGDLFDSENYTVGGKIGMRIDRHQRVQLSASRYVAEQDSEVASDPSVARLPAGSAVAAPIHGLRLDKQNQIRNTLLNASYQHGNIAGSSLSTQLYFRDYFTRFTPFDARAVATRGNNVDQVMQNSTIWGGRATFDTPLAKDWKLLWGLDANHERSDMPNDFFDAAAYDASGGLVFEPSRTVMYMPSLTTRSIGGFGQLQYRISQAWALEGGLRREHARAHFDDFVPLSQIRAASPRQVRGGTLSYAAWLANVGAVFKPAKGHELYASFSQGFQLPDMGLQVRNATPAFNLTSSALAPVKTNNYELGWRGGAGALHGTLALFYTTSKLGDLQSFNNGLILTRTAEKIRGLEAAVDYLPVASSWGYGATLTAMSGRETPQGSTQDQVMTGYRIPPTKVTAYVQYKPGDAWSARLQATHYGARDSRLNGAASFGRRDVSSYTTLDLTGRYQLTARDAITFGIENLLDRYYLPAYSQLMRNSNNTSRLPALGAVLSASYQHRW</sequence>
<dbReference type="GO" id="GO:0009279">
    <property type="term" value="C:cell outer membrane"/>
    <property type="evidence" value="ECO:0007669"/>
    <property type="project" value="UniProtKB-SubCell"/>
</dbReference>
<dbReference type="SUPFAM" id="SSF56935">
    <property type="entry name" value="Porins"/>
    <property type="match status" value="1"/>
</dbReference>
<keyword evidence="9 12" id="KW-0472">Membrane</keyword>
<evidence type="ECO:0000256" key="3">
    <source>
        <dbReference type="ARBA" id="ARBA00022448"/>
    </source>
</evidence>
<dbReference type="Proteomes" id="UP000290637">
    <property type="component" value="Chromosome"/>
</dbReference>
<feature type="compositionally biased region" description="Low complexity" evidence="14">
    <location>
        <begin position="1"/>
        <end position="10"/>
    </location>
</feature>
<name>A0A4P6KTL9_9BURK</name>
<dbReference type="GO" id="GO:0038023">
    <property type="term" value="F:signaling receptor activity"/>
    <property type="evidence" value="ECO:0007669"/>
    <property type="project" value="InterPro"/>
</dbReference>
<dbReference type="Pfam" id="PF00593">
    <property type="entry name" value="TonB_dep_Rec_b-barrel"/>
    <property type="match status" value="1"/>
</dbReference>
<dbReference type="InterPro" id="IPR036942">
    <property type="entry name" value="Beta-barrel_TonB_sf"/>
</dbReference>
<comment type="similarity">
    <text evidence="2 12 13">Belongs to the TonB-dependent receptor family.</text>
</comment>
<protein>
    <submittedName>
        <fullName evidence="16">TonB-dependent receptor</fullName>
    </submittedName>
</protein>
<evidence type="ECO:0000256" key="2">
    <source>
        <dbReference type="ARBA" id="ARBA00009810"/>
    </source>
</evidence>
<evidence type="ECO:0000256" key="1">
    <source>
        <dbReference type="ARBA" id="ARBA00004571"/>
    </source>
</evidence>
<comment type="subcellular location">
    <subcellularLocation>
        <location evidence="1 12">Cell outer membrane</location>
        <topology evidence="1 12">Multi-pass membrane protein</topology>
    </subcellularLocation>
</comment>
<dbReference type="Pfam" id="PF07660">
    <property type="entry name" value="STN"/>
    <property type="match status" value="1"/>
</dbReference>
<dbReference type="InterPro" id="IPR006311">
    <property type="entry name" value="TAT_signal"/>
</dbReference>
<keyword evidence="10 16" id="KW-0675">Receptor</keyword>
<evidence type="ECO:0000313" key="16">
    <source>
        <dbReference type="EMBL" id="QBE61752.1"/>
    </source>
</evidence>
<evidence type="ECO:0000256" key="12">
    <source>
        <dbReference type="PROSITE-ProRule" id="PRU01360"/>
    </source>
</evidence>
<dbReference type="Gene3D" id="3.55.50.30">
    <property type="match status" value="1"/>
</dbReference>
<dbReference type="InterPro" id="IPR000531">
    <property type="entry name" value="Beta-barrel_TonB"/>
</dbReference>
<keyword evidence="7" id="KW-0408">Iron</keyword>
<dbReference type="AlphaFoldDB" id="A0A4P6KTL9"/>
<dbReference type="SMART" id="SM00965">
    <property type="entry name" value="STN"/>
    <property type="match status" value="1"/>
</dbReference>
<dbReference type="GO" id="GO:0044718">
    <property type="term" value="P:siderophore transmembrane transport"/>
    <property type="evidence" value="ECO:0007669"/>
    <property type="project" value="TreeGrafter"/>
</dbReference>
<dbReference type="Gene3D" id="2.170.130.10">
    <property type="entry name" value="TonB-dependent receptor, plug domain"/>
    <property type="match status" value="1"/>
</dbReference>
<keyword evidence="6 12" id="KW-0812">Transmembrane</keyword>
<dbReference type="EMBL" id="CP035913">
    <property type="protein sequence ID" value="QBE61752.1"/>
    <property type="molecule type" value="Genomic_DNA"/>
</dbReference>
<reference evidence="16 17" key="1">
    <citation type="submission" date="2019-02" db="EMBL/GenBank/DDBJ databases">
        <title>Draft Genome Sequences of Six Type Strains of the Genus Massilia.</title>
        <authorList>
            <person name="Miess H."/>
            <person name="Frediansyhah A."/>
            <person name="Gross H."/>
        </authorList>
    </citation>
    <scope>NUCLEOTIDE SEQUENCE [LARGE SCALE GENOMIC DNA]</scope>
    <source>
        <strain evidence="16 17">DSM 17473</strain>
    </source>
</reference>
<feature type="domain" description="Secretin/TonB short N-terminal" evidence="15">
    <location>
        <begin position="93"/>
        <end position="144"/>
    </location>
</feature>
<keyword evidence="5" id="KW-0406">Ion transport</keyword>
<keyword evidence="11 12" id="KW-0998">Cell outer membrane</keyword>
<evidence type="ECO:0000256" key="13">
    <source>
        <dbReference type="RuleBase" id="RU003357"/>
    </source>
</evidence>
<dbReference type="PANTHER" id="PTHR30069">
    <property type="entry name" value="TONB-DEPENDENT OUTER MEMBRANE RECEPTOR"/>
    <property type="match status" value="1"/>
</dbReference>
<accession>A0A4P6KTL9</accession>
<evidence type="ECO:0000256" key="8">
    <source>
        <dbReference type="ARBA" id="ARBA00023077"/>
    </source>
</evidence>
<dbReference type="PROSITE" id="PS52016">
    <property type="entry name" value="TONB_DEPENDENT_REC_3"/>
    <property type="match status" value="1"/>
</dbReference>
<evidence type="ECO:0000256" key="7">
    <source>
        <dbReference type="ARBA" id="ARBA00023004"/>
    </source>
</evidence>
<feature type="region of interest" description="Disordered" evidence="14">
    <location>
        <begin position="1"/>
        <end position="31"/>
    </location>
</feature>
<evidence type="ECO:0000259" key="15">
    <source>
        <dbReference type="SMART" id="SM00965"/>
    </source>
</evidence>
<dbReference type="Gene3D" id="2.40.170.20">
    <property type="entry name" value="TonB-dependent receptor, beta-barrel domain"/>
    <property type="match status" value="1"/>
</dbReference>
<dbReference type="CDD" id="cd01347">
    <property type="entry name" value="ligand_gated_channel"/>
    <property type="match status" value="1"/>
</dbReference>
<dbReference type="NCBIfam" id="TIGR01783">
    <property type="entry name" value="TonB-siderophor"/>
    <property type="match status" value="1"/>
</dbReference>
<evidence type="ECO:0000256" key="6">
    <source>
        <dbReference type="ARBA" id="ARBA00022692"/>
    </source>
</evidence>
<evidence type="ECO:0000256" key="4">
    <source>
        <dbReference type="ARBA" id="ARBA00022452"/>
    </source>
</evidence>
<evidence type="ECO:0000313" key="17">
    <source>
        <dbReference type="Proteomes" id="UP000290637"/>
    </source>
</evidence>
<evidence type="ECO:0000256" key="10">
    <source>
        <dbReference type="ARBA" id="ARBA00023170"/>
    </source>
</evidence>
<evidence type="ECO:0000256" key="5">
    <source>
        <dbReference type="ARBA" id="ARBA00022496"/>
    </source>
</evidence>
<keyword evidence="5" id="KW-0410">Iron transport</keyword>
<organism evidence="16 17">
    <name type="scientific">Pseudoduganella lutea</name>
    <dbReference type="NCBI Taxonomy" id="321985"/>
    <lineage>
        <taxon>Bacteria</taxon>
        <taxon>Pseudomonadati</taxon>
        <taxon>Pseudomonadota</taxon>
        <taxon>Betaproteobacteria</taxon>
        <taxon>Burkholderiales</taxon>
        <taxon>Oxalobacteraceae</taxon>
        <taxon>Telluria group</taxon>
        <taxon>Pseudoduganella</taxon>
    </lineage>
</organism>
<proteinExistence type="inferred from homology"/>
<gene>
    <name evidence="16" type="ORF">EWM63_01020</name>
</gene>
<keyword evidence="4 12" id="KW-1134">Transmembrane beta strand</keyword>
<dbReference type="GO" id="GO:0015344">
    <property type="term" value="F:siderophore uptake transmembrane transporter activity"/>
    <property type="evidence" value="ECO:0007669"/>
    <property type="project" value="TreeGrafter"/>
</dbReference>